<evidence type="ECO:0000259" key="6">
    <source>
        <dbReference type="Pfam" id="PF00551"/>
    </source>
</evidence>
<dbReference type="GO" id="GO:0004479">
    <property type="term" value="F:methionyl-tRNA formyltransferase activity"/>
    <property type="evidence" value="ECO:0007669"/>
    <property type="project" value="UniProtKB-UniRule"/>
</dbReference>
<dbReference type="EC" id="2.1.2.9" evidence="2 5"/>
<keyword evidence="4 5" id="KW-0648">Protein biosynthesis</keyword>
<organism evidence="8 9">
    <name type="scientific">Demequina capsici</name>
    <dbReference type="NCBI Taxonomy" id="3075620"/>
    <lineage>
        <taxon>Bacteria</taxon>
        <taxon>Bacillati</taxon>
        <taxon>Actinomycetota</taxon>
        <taxon>Actinomycetes</taxon>
        <taxon>Micrococcales</taxon>
        <taxon>Demequinaceae</taxon>
        <taxon>Demequina</taxon>
    </lineage>
</organism>
<dbReference type="CDD" id="cd08646">
    <property type="entry name" value="FMT_core_Met-tRNA-FMT_N"/>
    <property type="match status" value="1"/>
</dbReference>
<gene>
    <name evidence="5 8" type="primary">fmt</name>
    <name evidence="8" type="ORF">RN606_06515</name>
</gene>
<comment type="similarity">
    <text evidence="1 5">Belongs to the Fmt family.</text>
</comment>
<evidence type="ECO:0000256" key="4">
    <source>
        <dbReference type="ARBA" id="ARBA00022917"/>
    </source>
</evidence>
<dbReference type="InterPro" id="IPR036477">
    <property type="entry name" value="Formyl_transf_N_sf"/>
</dbReference>
<dbReference type="SUPFAM" id="SSF50486">
    <property type="entry name" value="FMT C-terminal domain-like"/>
    <property type="match status" value="1"/>
</dbReference>
<protein>
    <recommendedName>
        <fullName evidence="2 5">Methionyl-tRNA formyltransferase</fullName>
        <ecNumber evidence="2 5">2.1.2.9</ecNumber>
    </recommendedName>
</protein>
<dbReference type="InterPro" id="IPR041711">
    <property type="entry name" value="Met-tRNA-FMT_N"/>
</dbReference>
<keyword evidence="3 5" id="KW-0808">Transferase</keyword>
<name>A0AA96J823_9MICO</name>
<evidence type="ECO:0000256" key="3">
    <source>
        <dbReference type="ARBA" id="ARBA00022679"/>
    </source>
</evidence>
<evidence type="ECO:0000256" key="5">
    <source>
        <dbReference type="HAMAP-Rule" id="MF_00182"/>
    </source>
</evidence>
<dbReference type="Pfam" id="PF02911">
    <property type="entry name" value="Formyl_trans_C"/>
    <property type="match status" value="1"/>
</dbReference>
<dbReference type="AlphaFoldDB" id="A0AA96J823"/>
<sequence>MRLLFAGTPEVAVPSLEALLASDHEVVAVITQPDARGRRGRTLHPSPVKEFALARGLDVLTPERGSAPDFIAQIEACEADAAAVVAYGQILRPRLLAATRLGWVNLHFSVLPAWRGAAPVQRALMGGDDVTGATTFLLDKGMDTGPVLGVLTETIRPKDTAGDLLDRLAHAGAPLLVQTLTAMEAGALVPEPQSTEGVSYAPKLTREDAYVRWDLPAHTVDRQIRGCTPSPGAWTTLPDGQVAKLGPVSPRPHAVGTVPGQLRGEDGEVLVGTGTHPVALTWIAPAGRRSMSAVDWWRGARLPEGSALGEA</sequence>
<reference evidence="8 9" key="1">
    <citation type="submission" date="2023-09" db="EMBL/GenBank/DDBJ databases">
        <title>Demequina sp. a novel bacteria isolated from Capsicum annuum.</title>
        <authorList>
            <person name="Humaira Z."/>
            <person name="Lee J."/>
            <person name="Cho D."/>
        </authorList>
    </citation>
    <scope>NUCLEOTIDE SEQUENCE [LARGE SCALE GENOMIC DNA]</scope>
    <source>
        <strain evidence="8 9">OYTSA14</strain>
    </source>
</reference>
<dbReference type="Pfam" id="PF00551">
    <property type="entry name" value="Formyl_trans_N"/>
    <property type="match status" value="1"/>
</dbReference>
<dbReference type="InterPro" id="IPR044135">
    <property type="entry name" value="Met-tRNA-FMT_C"/>
</dbReference>
<dbReference type="PANTHER" id="PTHR11138">
    <property type="entry name" value="METHIONYL-TRNA FORMYLTRANSFERASE"/>
    <property type="match status" value="1"/>
</dbReference>
<proteinExistence type="inferred from homology"/>
<evidence type="ECO:0000313" key="8">
    <source>
        <dbReference type="EMBL" id="WNM25797.1"/>
    </source>
</evidence>
<feature type="domain" description="Formyl transferase N-terminal" evidence="6">
    <location>
        <begin position="2"/>
        <end position="180"/>
    </location>
</feature>
<accession>A0AA96J823</accession>
<feature type="binding site" evidence="5">
    <location>
        <begin position="109"/>
        <end position="112"/>
    </location>
    <ligand>
        <name>(6S)-5,6,7,8-tetrahydrofolate</name>
        <dbReference type="ChEBI" id="CHEBI:57453"/>
    </ligand>
</feature>
<evidence type="ECO:0000256" key="1">
    <source>
        <dbReference type="ARBA" id="ARBA00010699"/>
    </source>
</evidence>
<dbReference type="SUPFAM" id="SSF53328">
    <property type="entry name" value="Formyltransferase"/>
    <property type="match status" value="1"/>
</dbReference>
<comment type="catalytic activity">
    <reaction evidence="5">
        <text>L-methionyl-tRNA(fMet) + (6R)-10-formyltetrahydrofolate = N-formyl-L-methionyl-tRNA(fMet) + (6S)-5,6,7,8-tetrahydrofolate + H(+)</text>
        <dbReference type="Rhea" id="RHEA:24380"/>
        <dbReference type="Rhea" id="RHEA-COMP:9952"/>
        <dbReference type="Rhea" id="RHEA-COMP:9953"/>
        <dbReference type="ChEBI" id="CHEBI:15378"/>
        <dbReference type="ChEBI" id="CHEBI:57453"/>
        <dbReference type="ChEBI" id="CHEBI:78530"/>
        <dbReference type="ChEBI" id="CHEBI:78844"/>
        <dbReference type="ChEBI" id="CHEBI:195366"/>
        <dbReference type="EC" id="2.1.2.9"/>
    </reaction>
</comment>
<dbReference type="PANTHER" id="PTHR11138:SF5">
    <property type="entry name" value="METHIONYL-TRNA FORMYLTRANSFERASE, MITOCHONDRIAL"/>
    <property type="match status" value="1"/>
</dbReference>
<dbReference type="InterPro" id="IPR005793">
    <property type="entry name" value="Formyl_trans_C"/>
</dbReference>
<evidence type="ECO:0000256" key="2">
    <source>
        <dbReference type="ARBA" id="ARBA00012261"/>
    </source>
</evidence>
<dbReference type="Gene3D" id="3.40.50.12230">
    <property type="match status" value="1"/>
</dbReference>
<dbReference type="FunFam" id="3.40.50.12230:FF:000001">
    <property type="entry name" value="Methionyl-tRNA formyltransferase"/>
    <property type="match status" value="1"/>
</dbReference>
<dbReference type="HAMAP" id="MF_00182">
    <property type="entry name" value="Formyl_trans"/>
    <property type="match status" value="1"/>
</dbReference>
<keyword evidence="9" id="KW-1185">Reference proteome</keyword>
<evidence type="ECO:0000259" key="7">
    <source>
        <dbReference type="Pfam" id="PF02911"/>
    </source>
</evidence>
<evidence type="ECO:0000313" key="9">
    <source>
        <dbReference type="Proteomes" id="UP001304125"/>
    </source>
</evidence>
<dbReference type="Proteomes" id="UP001304125">
    <property type="component" value="Chromosome"/>
</dbReference>
<dbReference type="NCBIfam" id="TIGR00460">
    <property type="entry name" value="fmt"/>
    <property type="match status" value="1"/>
</dbReference>
<dbReference type="CDD" id="cd08704">
    <property type="entry name" value="Met_tRNA_FMT_C"/>
    <property type="match status" value="1"/>
</dbReference>
<dbReference type="InterPro" id="IPR005794">
    <property type="entry name" value="Fmt"/>
</dbReference>
<dbReference type="GO" id="GO:0005829">
    <property type="term" value="C:cytosol"/>
    <property type="evidence" value="ECO:0007669"/>
    <property type="project" value="TreeGrafter"/>
</dbReference>
<feature type="domain" description="Formyl transferase C-terminal" evidence="7">
    <location>
        <begin position="203"/>
        <end position="300"/>
    </location>
</feature>
<dbReference type="EMBL" id="CP134879">
    <property type="protein sequence ID" value="WNM25797.1"/>
    <property type="molecule type" value="Genomic_DNA"/>
</dbReference>
<comment type="function">
    <text evidence="5">Attaches a formyl group to the free amino group of methionyl-tRNA(fMet). The formyl group appears to play a dual role in the initiator identity of N-formylmethionyl-tRNA by promoting its recognition by IF2 and preventing the misappropriation of this tRNA by the elongation apparatus.</text>
</comment>
<dbReference type="InterPro" id="IPR002376">
    <property type="entry name" value="Formyl_transf_N"/>
</dbReference>
<dbReference type="RefSeq" id="WP_313501280.1">
    <property type="nucleotide sequence ID" value="NZ_CP134879.1"/>
</dbReference>
<dbReference type="InterPro" id="IPR011034">
    <property type="entry name" value="Formyl_transferase-like_C_sf"/>
</dbReference>